<reference evidence="2" key="2">
    <citation type="submission" date="2015-01" db="EMBL/GenBank/DDBJ databases">
        <title>Evolutionary Origins and Diversification of the Mycorrhizal Mutualists.</title>
        <authorList>
            <consortium name="DOE Joint Genome Institute"/>
            <consortium name="Mycorrhizal Genomics Consortium"/>
            <person name="Kohler A."/>
            <person name="Kuo A."/>
            <person name="Nagy L.G."/>
            <person name="Floudas D."/>
            <person name="Copeland A."/>
            <person name="Barry K.W."/>
            <person name="Cichocki N."/>
            <person name="Veneault-Fourrey C."/>
            <person name="LaButti K."/>
            <person name="Lindquist E.A."/>
            <person name="Lipzen A."/>
            <person name="Lundell T."/>
            <person name="Morin E."/>
            <person name="Murat C."/>
            <person name="Riley R."/>
            <person name="Ohm R."/>
            <person name="Sun H."/>
            <person name="Tunlid A."/>
            <person name="Henrissat B."/>
            <person name="Grigoriev I.V."/>
            <person name="Hibbett D.S."/>
            <person name="Martin F."/>
        </authorList>
    </citation>
    <scope>NUCLEOTIDE SEQUENCE [LARGE SCALE GENOMIC DNA]</scope>
    <source>
        <strain evidence="2">Foug A</strain>
    </source>
</reference>
<organism evidence="1 2">
    <name type="scientific">Scleroderma citrinum Foug A</name>
    <dbReference type="NCBI Taxonomy" id="1036808"/>
    <lineage>
        <taxon>Eukaryota</taxon>
        <taxon>Fungi</taxon>
        <taxon>Dikarya</taxon>
        <taxon>Basidiomycota</taxon>
        <taxon>Agaricomycotina</taxon>
        <taxon>Agaricomycetes</taxon>
        <taxon>Agaricomycetidae</taxon>
        <taxon>Boletales</taxon>
        <taxon>Sclerodermatineae</taxon>
        <taxon>Sclerodermataceae</taxon>
        <taxon>Scleroderma</taxon>
    </lineage>
</organism>
<protein>
    <submittedName>
        <fullName evidence="1">Uncharacterized protein</fullName>
    </submittedName>
</protein>
<dbReference type="AlphaFoldDB" id="A0A0C3AL05"/>
<name>A0A0C3AL05_9AGAM</name>
<reference evidence="1 2" key="1">
    <citation type="submission" date="2014-04" db="EMBL/GenBank/DDBJ databases">
        <authorList>
            <consortium name="DOE Joint Genome Institute"/>
            <person name="Kuo A."/>
            <person name="Kohler A."/>
            <person name="Nagy L.G."/>
            <person name="Floudas D."/>
            <person name="Copeland A."/>
            <person name="Barry K.W."/>
            <person name="Cichocki N."/>
            <person name="Veneault-Fourrey C."/>
            <person name="LaButti K."/>
            <person name="Lindquist E.A."/>
            <person name="Lipzen A."/>
            <person name="Lundell T."/>
            <person name="Morin E."/>
            <person name="Murat C."/>
            <person name="Sun H."/>
            <person name="Tunlid A."/>
            <person name="Henrissat B."/>
            <person name="Grigoriev I.V."/>
            <person name="Hibbett D.S."/>
            <person name="Martin F."/>
            <person name="Nordberg H.P."/>
            <person name="Cantor M.N."/>
            <person name="Hua S.X."/>
        </authorList>
    </citation>
    <scope>NUCLEOTIDE SEQUENCE [LARGE SCALE GENOMIC DNA]</scope>
    <source>
        <strain evidence="1 2">Foug A</strain>
    </source>
</reference>
<dbReference type="InParanoid" id="A0A0C3AL05"/>
<keyword evidence="2" id="KW-1185">Reference proteome</keyword>
<dbReference type="EMBL" id="KN822021">
    <property type="protein sequence ID" value="KIM65597.1"/>
    <property type="molecule type" value="Genomic_DNA"/>
</dbReference>
<accession>A0A0C3AL05</accession>
<dbReference type="HOGENOM" id="CLU_2887100_0_0_1"/>
<evidence type="ECO:0000313" key="2">
    <source>
        <dbReference type="Proteomes" id="UP000053989"/>
    </source>
</evidence>
<evidence type="ECO:0000313" key="1">
    <source>
        <dbReference type="EMBL" id="KIM65597.1"/>
    </source>
</evidence>
<sequence>MKNHSASPNFQGSGKAATHQSQTFEFVIYSSENVERDAEQSKYLAGSTLQWAVACVARSQRLS</sequence>
<gene>
    <name evidence="1" type="ORF">SCLCIDRAFT_1212009</name>
</gene>
<dbReference type="Proteomes" id="UP000053989">
    <property type="component" value="Unassembled WGS sequence"/>
</dbReference>
<proteinExistence type="predicted"/>
<feature type="non-terminal residue" evidence="1">
    <location>
        <position position="1"/>
    </location>
</feature>